<dbReference type="PANTHER" id="PTHR40422">
    <property type="entry name" value="TRANSLATION MACHINERY-ASSOCIATED PROTEIN 17"/>
    <property type="match status" value="1"/>
</dbReference>
<accession>A0A6A5Y0A0</accession>
<dbReference type="GO" id="GO:0030674">
    <property type="term" value="F:protein-macromolecule adaptor activity"/>
    <property type="evidence" value="ECO:0007669"/>
    <property type="project" value="TreeGrafter"/>
</dbReference>
<dbReference type="GeneID" id="54278173"/>
<dbReference type="RefSeq" id="XP_033387297.1">
    <property type="nucleotide sequence ID" value="XM_033520776.1"/>
</dbReference>
<protein>
    <submittedName>
        <fullName evidence="3">Uncharacterized protein</fullName>
    </submittedName>
</protein>
<keyword evidence="4" id="KW-1185">Reference proteome</keyword>
<feature type="compositionally biased region" description="Polar residues" evidence="2">
    <location>
        <begin position="110"/>
        <end position="124"/>
    </location>
</feature>
<evidence type="ECO:0000256" key="2">
    <source>
        <dbReference type="SAM" id="MobiDB-lite"/>
    </source>
</evidence>
<feature type="coiled-coil region" evidence="1">
    <location>
        <begin position="62"/>
        <end position="89"/>
    </location>
</feature>
<dbReference type="OrthoDB" id="548474at2759"/>
<dbReference type="Proteomes" id="UP000799778">
    <property type="component" value="Unassembled WGS sequence"/>
</dbReference>
<reference evidence="3" key="1">
    <citation type="journal article" date="2020" name="Stud. Mycol.">
        <title>101 Dothideomycetes genomes: a test case for predicting lifestyles and emergence of pathogens.</title>
        <authorList>
            <person name="Haridas S."/>
            <person name="Albert R."/>
            <person name="Binder M."/>
            <person name="Bloem J."/>
            <person name="Labutti K."/>
            <person name="Salamov A."/>
            <person name="Andreopoulos B."/>
            <person name="Baker S."/>
            <person name="Barry K."/>
            <person name="Bills G."/>
            <person name="Bluhm B."/>
            <person name="Cannon C."/>
            <person name="Castanera R."/>
            <person name="Culley D."/>
            <person name="Daum C."/>
            <person name="Ezra D."/>
            <person name="Gonzalez J."/>
            <person name="Henrissat B."/>
            <person name="Kuo A."/>
            <person name="Liang C."/>
            <person name="Lipzen A."/>
            <person name="Lutzoni F."/>
            <person name="Magnuson J."/>
            <person name="Mondo S."/>
            <person name="Nolan M."/>
            <person name="Ohm R."/>
            <person name="Pangilinan J."/>
            <person name="Park H.-J."/>
            <person name="Ramirez L."/>
            <person name="Alfaro M."/>
            <person name="Sun H."/>
            <person name="Tritt A."/>
            <person name="Yoshinaga Y."/>
            <person name="Zwiers L.-H."/>
            <person name="Turgeon B."/>
            <person name="Goodwin S."/>
            <person name="Spatafora J."/>
            <person name="Crous P."/>
            <person name="Grigoriev I."/>
        </authorList>
    </citation>
    <scope>NUCLEOTIDE SEQUENCE</scope>
    <source>
        <strain evidence="3">CBS 175.79</strain>
    </source>
</reference>
<organism evidence="3 4">
    <name type="scientific">Aaosphaeria arxii CBS 175.79</name>
    <dbReference type="NCBI Taxonomy" id="1450172"/>
    <lineage>
        <taxon>Eukaryota</taxon>
        <taxon>Fungi</taxon>
        <taxon>Dikarya</taxon>
        <taxon>Ascomycota</taxon>
        <taxon>Pezizomycotina</taxon>
        <taxon>Dothideomycetes</taxon>
        <taxon>Pleosporomycetidae</taxon>
        <taxon>Pleosporales</taxon>
        <taxon>Pleosporales incertae sedis</taxon>
        <taxon>Aaosphaeria</taxon>
    </lineage>
</organism>
<name>A0A6A5Y0A0_9PLEO</name>
<evidence type="ECO:0000256" key="1">
    <source>
        <dbReference type="SAM" id="Coils"/>
    </source>
</evidence>
<dbReference type="PANTHER" id="PTHR40422:SF1">
    <property type="entry name" value="TRANSLATION MACHINERY-ASSOCIATED PROTEIN 17"/>
    <property type="match status" value="1"/>
</dbReference>
<sequence length="134" mass="14677">MSAESVPISAARFASALNDLPVSALHAKVQEIRNSIAHLELSNTELEKYVREEDDKDCYEALMENKEVIKRMEERIELVKREIVEVRGLPFEPEKANTTAGTGQNGGDGSSPTTRASGEQNGTSEEPGEEGVFL</sequence>
<proteinExistence type="predicted"/>
<dbReference type="AlphaFoldDB" id="A0A6A5Y0A0"/>
<evidence type="ECO:0000313" key="3">
    <source>
        <dbReference type="EMBL" id="KAF2018958.1"/>
    </source>
</evidence>
<dbReference type="InterPro" id="IPR038966">
    <property type="entry name" value="TMA17"/>
</dbReference>
<evidence type="ECO:0000313" key="4">
    <source>
        <dbReference type="Proteomes" id="UP000799778"/>
    </source>
</evidence>
<dbReference type="EMBL" id="ML978067">
    <property type="protein sequence ID" value="KAF2018958.1"/>
    <property type="molecule type" value="Genomic_DNA"/>
</dbReference>
<keyword evidence="1" id="KW-0175">Coiled coil</keyword>
<feature type="region of interest" description="Disordered" evidence="2">
    <location>
        <begin position="89"/>
        <end position="134"/>
    </location>
</feature>
<gene>
    <name evidence="3" type="ORF">BU24DRAFT_109332</name>
</gene>
<dbReference type="GO" id="GO:0070682">
    <property type="term" value="P:proteasome regulatory particle assembly"/>
    <property type="evidence" value="ECO:0007669"/>
    <property type="project" value="InterPro"/>
</dbReference>